<organism evidence="1 2">
    <name type="scientific">Humibacter ginsenosidimutans</name>
    <dbReference type="NCBI Taxonomy" id="2599293"/>
    <lineage>
        <taxon>Bacteria</taxon>
        <taxon>Bacillati</taxon>
        <taxon>Actinomycetota</taxon>
        <taxon>Actinomycetes</taxon>
        <taxon>Micrococcales</taxon>
        <taxon>Microbacteriaceae</taxon>
        <taxon>Humibacter</taxon>
    </lineage>
</organism>
<proteinExistence type="predicted"/>
<dbReference type="Proteomes" id="UP000320216">
    <property type="component" value="Chromosome"/>
</dbReference>
<keyword evidence="2" id="KW-1185">Reference proteome</keyword>
<reference evidence="1 2" key="1">
    <citation type="submission" date="2019-07" db="EMBL/GenBank/DDBJ databases">
        <title>Full genome sequence of Humibacter sp. WJ7-1.</title>
        <authorList>
            <person name="Im W.-T."/>
        </authorList>
    </citation>
    <scope>NUCLEOTIDE SEQUENCE [LARGE SCALE GENOMIC DNA]</scope>
    <source>
        <strain evidence="1 2">WJ7-1</strain>
    </source>
</reference>
<accession>A0A5B8M703</accession>
<dbReference type="AlphaFoldDB" id="A0A5B8M703"/>
<protein>
    <submittedName>
        <fullName evidence="1">Uncharacterized protein</fullName>
    </submittedName>
</protein>
<name>A0A5B8M703_9MICO</name>
<dbReference type="OrthoDB" id="4075033at2"/>
<dbReference type="EMBL" id="CP042305">
    <property type="protein sequence ID" value="QDZ15774.1"/>
    <property type="molecule type" value="Genomic_DNA"/>
</dbReference>
<dbReference type="KEGG" id="huw:FPZ11_14290"/>
<gene>
    <name evidence="1" type="ORF">FPZ11_14290</name>
</gene>
<sequence length="365" mass="39412">MGYQWVATRLTTGEQICDLNDLVVDEVLDTIGRYEMVNATLPIPTADPDWERATLEGATAYWLLQDYPAGGVPLIIWGGYIVTSQRDETDVVTLTLATFPGYLDARYTGDRTYAATDQNALVTDLITNCVAAGPAGGVPMRVQVVGGAGMLRDHTYLDSDDKTVYQALQDAMNWENGPEWWIGGEWQGQLINPVLYVGNRLGTPASPSPEAVFDMPGNCTKFQRVQSFGSGKGANSVMAYASGIGATRLQSPVEYAADPERPTFEYRWSPSSSITDVNTLINYAAAALPNMQNGSRSLTMSAAADQDATPGYCSRWVLGDDVGYDINTPSFPRGFTGTARAIGMRLTLGNTRTLTPVLVGGDLEE</sequence>
<evidence type="ECO:0000313" key="1">
    <source>
        <dbReference type="EMBL" id="QDZ15774.1"/>
    </source>
</evidence>
<evidence type="ECO:0000313" key="2">
    <source>
        <dbReference type="Proteomes" id="UP000320216"/>
    </source>
</evidence>
<dbReference type="RefSeq" id="WP_146321808.1">
    <property type="nucleotide sequence ID" value="NZ_CP042305.1"/>
</dbReference>